<dbReference type="InterPro" id="IPR000719">
    <property type="entry name" value="Prot_kinase_dom"/>
</dbReference>
<dbReference type="GO" id="GO:0005524">
    <property type="term" value="F:ATP binding"/>
    <property type="evidence" value="ECO:0007669"/>
    <property type="project" value="UniProtKB-KW"/>
</dbReference>
<feature type="domain" description="Cyclic nucleotide-binding" evidence="24">
    <location>
        <begin position="450"/>
        <end position="552"/>
    </location>
</feature>
<evidence type="ECO:0000256" key="6">
    <source>
        <dbReference type="ARBA" id="ARBA00012428"/>
    </source>
</evidence>
<proteinExistence type="inferred from homology"/>
<dbReference type="PANTHER" id="PTHR24353:SF37">
    <property type="entry name" value="CAMP-DEPENDENT PROTEIN KINASE CATALYTIC SUBUNIT PRKX"/>
    <property type="match status" value="1"/>
</dbReference>
<dbReference type="OMA" id="ESCLADC"/>
<keyword evidence="14" id="KW-0256">Endoplasmic reticulum</keyword>
<dbReference type="Gene3D" id="1.10.510.10">
    <property type="entry name" value="Transferase(Phosphotransferase) domain 1"/>
    <property type="match status" value="1"/>
</dbReference>
<feature type="domain" description="AGC-kinase C-terminal" evidence="25">
    <location>
        <begin position="835"/>
        <end position="887"/>
    </location>
</feature>
<evidence type="ECO:0000256" key="12">
    <source>
        <dbReference type="ARBA" id="ARBA00022741"/>
    </source>
</evidence>
<keyword evidence="27" id="KW-1185">Reference proteome</keyword>
<dbReference type="PROSITE" id="PS00108">
    <property type="entry name" value="PROTEIN_KINASE_ST"/>
    <property type="match status" value="1"/>
</dbReference>
<organism evidence="26 27">
    <name type="scientific">Babesia bovis</name>
    <dbReference type="NCBI Taxonomy" id="5865"/>
    <lineage>
        <taxon>Eukaryota</taxon>
        <taxon>Sar</taxon>
        <taxon>Alveolata</taxon>
        <taxon>Apicomplexa</taxon>
        <taxon>Aconoidasida</taxon>
        <taxon>Piroplasmida</taxon>
        <taxon>Babesiidae</taxon>
        <taxon>Babesia</taxon>
    </lineage>
</organism>
<keyword evidence="11" id="KW-0479">Metal-binding</keyword>
<dbReference type="GO" id="GO:0030553">
    <property type="term" value="F:cGMP binding"/>
    <property type="evidence" value="ECO:0007669"/>
    <property type="project" value="UniProtKB-KW"/>
</dbReference>
<dbReference type="PROSITE" id="PS50011">
    <property type="entry name" value="PROTEIN_KINASE_DOM"/>
    <property type="match status" value="1"/>
</dbReference>
<comment type="catalytic activity">
    <reaction evidence="21">
        <text>L-seryl-[protein] + ATP = O-phospho-L-seryl-[protein] + ADP + H(+)</text>
        <dbReference type="Rhea" id="RHEA:17989"/>
        <dbReference type="Rhea" id="RHEA-COMP:9863"/>
        <dbReference type="Rhea" id="RHEA-COMP:11604"/>
        <dbReference type="ChEBI" id="CHEBI:15378"/>
        <dbReference type="ChEBI" id="CHEBI:29999"/>
        <dbReference type="ChEBI" id="CHEBI:30616"/>
        <dbReference type="ChEBI" id="CHEBI:83421"/>
        <dbReference type="ChEBI" id="CHEBI:456216"/>
        <dbReference type="EC" id="2.7.11.12"/>
    </reaction>
</comment>
<dbReference type="SMART" id="SM00220">
    <property type="entry name" value="S_TKc"/>
    <property type="match status" value="1"/>
</dbReference>
<comment type="subunit">
    <text evidence="5">Monomer.</text>
</comment>
<dbReference type="PRINTS" id="PR00103">
    <property type="entry name" value="CAMPKINASE"/>
</dbReference>
<feature type="domain" description="Cyclic nucleotide-binding" evidence="24">
    <location>
        <begin position="81"/>
        <end position="200"/>
    </location>
</feature>
<dbReference type="EC" id="2.7.11.12" evidence="6"/>
<protein>
    <recommendedName>
        <fullName evidence="19">cGMP-dependent protein kinase</fullName>
        <ecNumber evidence="6">2.7.11.12</ecNumber>
    </recommendedName>
</protein>
<keyword evidence="12" id="KW-0547">Nucleotide-binding</keyword>
<evidence type="ECO:0000313" key="26">
    <source>
        <dbReference type="EMBL" id="EDO05550.1"/>
    </source>
</evidence>
<dbReference type="PROSITE" id="PS51285">
    <property type="entry name" value="AGC_KINASE_CTER"/>
    <property type="match status" value="1"/>
</dbReference>
<keyword evidence="16" id="KW-0460">Magnesium</keyword>
<evidence type="ECO:0000256" key="3">
    <source>
        <dbReference type="ARBA" id="ARBA00004496"/>
    </source>
</evidence>
<comment type="subcellular location">
    <subcellularLocation>
        <location evidence="3">Cytoplasm</location>
    </subcellularLocation>
    <subcellularLocation>
        <location evidence="2">Endoplasmic reticulum membrane</location>
        <topology evidence="2">Peripheral membrane protein</topology>
        <orientation evidence="2">Cytoplasmic side</orientation>
    </subcellularLocation>
</comment>
<dbReference type="Gene3D" id="3.30.200.20">
    <property type="entry name" value="Phosphorylase Kinase, domain 1"/>
    <property type="match status" value="1"/>
</dbReference>
<dbReference type="FunFam" id="2.60.120.10:FF:000068">
    <property type="entry name" value="cGMP-dependent protein kinase"/>
    <property type="match status" value="1"/>
</dbReference>
<dbReference type="Proteomes" id="UP000002173">
    <property type="component" value="Chromosome 1"/>
</dbReference>
<evidence type="ECO:0000256" key="11">
    <source>
        <dbReference type="ARBA" id="ARBA00022723"/>
    </source>
</evidence>
<evidence type="ECO:0000256" key="9">
    <source>
        <dbReference type="ARBA" id="ARBA00022535"/>
    </source>
</evidence>
<dbReference type="FunCoup" id="A7AWX2">
    <property type="interactions" value="2"/>
</dbReference>
<evidence type="ECO:0000256" key="5">
    <source>
        <dbReference type="ARBA" id="ARBA00011245"/>
    </source>
</evidence>
<evidence type="ECO:0000256" key="1">
    <source>
        <dbReference type="ARBA" id="ARBA00001946"/>
    </source>
</evidence>
<evidence type="ECO:0000256" key="2">
    <source>
        <dbReference type="ARBA" id="ARBA00004397"/>
    </source>
</evidence>
<dbReference type="InterPro" id="IPR018488">
    <property type="entry name" value="cNMP-bd_CS"/>
</dbReference>
<dbReference type="PANTHER" id="PTHR24353">
    <property type="entry name" value="CYCLIC NUCLEOTIDE-DEPENDENT PROTEIN KINASE"/>
    <property type="match status" value="1"/>
</dbReference>
<dbReference type="FunFam" id="1.10.510.10:FF:000210">
    <property type="entry name" value="Non-specific serine/threonine protein kinase"/>
    <property type="match status" value="1"/>
</dbReference>
<evidence type="ECO:0000256" key="18">
    <source>
        <dbReference type="ARBA" id="ARBA00023136"/>
    </source>
</evidence>
<feature type="domain" description="Cyclic nucleotide-binding" evidence="24">
    <location>
        <begin position="203"/>
        <end position="312"/>
    </location>
</feature>
<dbReference type="SMART" id="SM00100">
    <property type="entry name" value="cNMP"/>
    <property type="match status" value="4"/>
</dbReference>
<comment type="cofactor">
    <cofactor evidence="1">
        <name>Mg(2+)</name>
        <dbReference type="ChEBI" id="CHEBI:18420"/>
    </cofactor>
</comment>
<accession>A7AWX2</accession>
<evidence type="ECO:0000256" key="13">
    <source>
        <dbReference type="ARBA" id="ARBA00022777"/>
    </source>
</evidence>
<reference evidence="26 27" key="1">
    <citation type="journal article" date="2007" name="PLoS Pathog.">
        <title>Genome sequence of Babesia bovis and comparative analysis of apicomplexan hemoprotozoa.</title>
        <authorList>
            <person name="Brayton K.A."/>
            <person name="Lau A.O.T."/>
            <person name="Herndon D.R."/>
            <person name="Hannick L."/>
            <person name="Kappmeyer L.S."/>
            <person name="Berens S.J."/>
            <person name="Bidwell S.L."/>
            <person name="Brown W.C."/>
            <person name="Crabtree J."/>
            <person name="Fadrosh D."/>
            <person name="Feldblum T."/>
            <person name="Forberger H.A."/>
            <person name="Haas B.J."/>
            <person name="Howell J.M."/>
            <person name="Khouri H."/>
            <person name="Koo H."/>
            <person name="Mann D.J."/>
            <person name="Norimine J."/>
            <person name="Paulsen I.T."/>
            <person name="Radune D."/>
            <person name="Ren Q."/>
            <person name="Smith R.K. Jr."/>
            <person name="Suarez C.E."/>
            <person name="White O."/>
            <person name="Wortman J.R."/>
            <person name="Knowles D.P. Jr."/>
            <person name="McElwain T.F."/>
            <person name="Nene V.M."/>
        </authorList>
    </citation>
    <scope>NUCLEOTIDE SEQUENCE [LARGE SCALE GENOMIC DNA]</scope>
    <source>
        <strain evidence="26">T2Bo</strain>
    </source>
</reference>
<dbReference type="InterPro" id="IPR000961">
    <property type="entry name" value="AGC-kinase_C"/>
</dbReference>
<comment type="similarity">
    <text evidence="4">Belongs to the protein kinase superfamily. AGC Ser/Thr protein kinase family. cGMP subfamily.</text>
</comment>
<evidence type="ECO:0000256" key="10">
    <source>
        <dbReference type="ARBA" id="ARBA00022679"/>
    </source>
</evidence>
<evidence type="ECO:0000256" key="16">
    <source>
        <dbReference type="ARBA" id="ARBA00022842"/>
    </source>
</evidence>
<evidence type="ECO:0000256" key="21">
    <source>
        <dbReference type="ARBA" id="ARBA00047462"/>
    </source>
</evidence>
<dbReference type="InterPro" id="IPR000595">
    <property type="entry name" value="cNMP-bd_dom"/>
</dbReference>
<keyword evidence="10 26" id="KW-0808">Transferase</keyword>
<dbReference type="InterPro" id="IPR035014">
    <property type="entry name" value="STKc_cGK"/>
</dbReference>
<comment type="caution">
    <text evidence="26">The sequence shown here is derived from an EMBL/GenBank/DDBJ whole genome shotgun (WGS) entry which is preliminary data.</text>
</comment>
<keyword evidence="13 26" id="KW-0418">Kinase</keyword>
<dbReference type="eggNOG" id="KOG1113">
    <property type="taxonomic scope" value="Eukaryota"/>
</dbReference>
<gene>
    <name evidence="26" type="ORF">BBOV_I004690</name>
</gene>
<feature type="domain" description="Cyclic nucleotide-binding" evidence="24">
    <location>
        <begin position="322"/>
        <end position="444"/>
    </location>
</feature>
<dbReference type="PROSITE" id="PS50042">
    <property type="entry name" value="CNMP_BINDING_3"/>
    <property type="match status" value="4"/>
</dbReference>
<feature type="region of interest" description="Disordered" evidence="22">
    <location>
        <begin position="848"/>
        <end position="887"/>
    </location>
</feature>
<feature type="compositionally biased region" description="Basic and acidic residues" evidence="22">
    <location>
        <begin position="876"/>
        <end position="887"/>
    </location>
</feature>
<dbReference type="PROSITE" id="PS00888">
    <property type="entry name" value="CNMP_BINDING_1"/>
    <property type="match status" value="2"/>
</dbReference>
<evidence type="ECO:0000259" key="25">
    <source>
        <dbReference type="PROSITE" id="PS51285"/>
    </source>
</evidence>
<dbReference type="VEuPathDB" id="PiroplasmaDB:BBOV_I004690"/>
<keyword evidence="17" id="KW-0142">cGMP-binding</keyword>
<evidence type="ECO:0000256" key="8">
    <source>
        <dbReference type="ARBA" id="ARBA00022527"/>
    </source>
</evidence>
<dbReference type="GO" id="GO:0046872">
    <property type="term" value="F:metal ion binding"/>
    <property type="evidence" value="ECO:0007669"/>
    <property type="project" value="UniProtKB-KW"/>
</dbReference>
<dbReference type="Gene3D" id="2.60.120.10">
    <property type="entry name" value="Jelly Rolls"/>
    <property type="match status" value="4"/>
</dbReference>
<keyword evidence="9" id="KW-0140">cGMP</keyword>
<dbReference type="Pfam" id="PF00027">
    <property type="entry name" value="cNMP_binding"/>
    <property type="match status" value="3"/>
</dbReference>
<evidence type="ECO:0000256" key="4">
    <source>
        <dbReference type="ARBA" id="ARBA00006352"/>
    </source>
</evidence>
<dbReference type="InterPro" id="IPR018490">
    <property type="entry name" value="cNMP-bd_dom_sf"/>
</dbReference>
<dbReference type="STRING" id="5865.A7AWX2"/>
<evidence type="ECO:0000256" key="22">
    <source>
        <dbReference type="SAM" id="MobiDB-lite"/>
    </source>
</evidence>
<evidence type="ECO:0000256" key="7">
    <source>
        <dbReference type="ARBA" id="ARBA00022490"/>
    </source>
</evidence>
<dbReference type="GO" id="GO:0106310">
    <property type="term" value="F:protein serine kinase activity"/>
    <property type="evidence" value="ECO:0007669"/>
    <property type="project" value="RHEA"/>
</dbReference>
<evidence type="ECO:0000256" key="17">
    <source>
        <dbReference type="ARBA" id="ARBA00022992"/>
    </source>
</evidence>
<dbReference type="GO" id="GO:0005952">
    <property type="term" value="C:cAMP-dependent protein kinase complex"/>
    <property type="evidence" value="ECO:0007669"/>
    <property type="project" value="TreeGrafter"/>
</dbReference>
<keyword evidence="18" id="KW-0472">Membrane</keyword>
<dbReference type="GO" id="GO:0004692">
    <property type="term" value="F:cGMP-dependent protein kinase activity"/>
    <property type="evidence" value="ECO:0007669"/>
    <property type="project" value="UniProtKB-EC"/>
</dbReference>
<dbReference type="EMBL" id="AAXT01000005">
    <property type="protein sequence ID" value="EDO05550.1"/>
    <property type="molecule type" value="Genomic_DNA"/>
</dbReference>
<evidence type="ECO:0000313" key="27">
    <source>
        <dbReference type="Proteomes" id="UP000002173"/>
    </source>
</evidence>
<keyword evidence="7" id="KW-0963">Cytoplasm</keyword>
<evidence type="ECO:0000256" key="20">
    <source>
        <dbReference type="ARBA" id="ARBA00047298"/>
    </source>
</evidence>
<evidence type="ECO:0000259" key="24">
    <source>
        <dbReference type="PROSITE" id="PS50042"/>
    </source>
</evidence>
<dbReference type="CDD" id="cd00038">
    <property type="entry name" value="CAP_ED"/>
    <property type="match status" value="4"/>
</dbReference>
<evidence type="ECO:0000259" key="23">
    <source>
        <dbReference type="PROSITE" id="PS50011"/>
    </source>
</evidence>
<dbReference type="InterPro" id="IPR011009">
    <property type="entry name" value="Kinase-like_dom_sf"/>
</dbReference>
<dbReference type="Pfam" id="PF00069">
    <property type="entry name" value="Pkinase"/>
    <property type="match status" value="1"/>
</dbReference>
<dbReference type="InterPro" id="IPR008271">
    <property type="entry name" value="Ser/Thr_kinase_AS"/>
</dbReference>
<dbReference type="SUPFAM" id="SSF56112">
    <property type="entry name" value="Protein kinase-like (PK-like)"/>
    <property type="match status" value="1"/>
</dbReference>
<name>A7AWX2_BABBO</name>
<dbReference type="InParanoid" id="A7AWX2"/>
<dbReference type="PROSITE" id="PS00889">
    <property type="entry name" value="CNMP_BINDING_2"/>
    <property type="match status" value="3"/>
</dbReference>
<dbReference type="AlphaFoldDB" id="A7AWX2"/>
<evidence type="ECO:0000256" key="14">
    <source>
        <dbReference type="ARBA" id="ARBA00022824"/>
    </source>
</evidence>
<evidence type="ECO:0000256" key="19">
    <source>
        <dbReference type="ARBA" id="ARBA00024113"/>
    </source>
</evidence>
<keyword evidence="8" id="KW-0723">Serine/threonine-protein kinase</keyword>
<feature type="domain" description="Protein kinase" evidence="23">
    <location>
        <begin position="577"/>
        <end position="834"/>
    </location>
</feature>
<dbReference type="SUPFAM" id="SSF51206">
    <property type="entry name" value="cAMP-binding domain-like"/>
    <property type="match status" value="4"/>
</dbReference>
<dbReference type="eggNOG" id="KOG0614">
    <property type="taxonomic scope" value="Eukaryota"/>
</dbReference>
<dbReference type="GO" id="GO:0005789">
    <property type="term" value="C:endoplasmic reticulum membrane"/>
    <property type="evidence" value="ECO:0007669"/>
    <property type="project" value="UniProtKB-SubCell"/>
</dbReference>
<dbReference type="GO" id="GO:0004691">
    <property type="term" value="F:cAMP-dependent protein kinase activity"/>
    <property type="evidence" value="ECO:0007669"/>
    <property type="project" value="TreeGrafter"/>
</dbReference>
<sequence>MSKEQDELSHEFKKLHIVHSSTKAWKPNNYQGSKGVRSQPVNVAHNEECDEVSTLAKYATSRDKTDKDITLIRHALANNLVCESLNEYEIDAFIGSMSSFELPAGAPVVRQGDNGTYFFIISEGDFDVYVDGEHVNSMTRGTAFGEISLIHNTPRSATVKVKNKAGNCGKLWGVTRVVFRDTLKRISLRNYTENREFIDCVTIFENLTEENKSCITNALVELRFSPGESIVKQGDPGDDLYLIKQGSADVYVNDIRVRTITKGQYFGERAILYSEPRSATIKAIDYVICVSITRDILQSVLGNLNNVLFRNIMMEGLQHSDVFKQFTGEQLCELIESASIRSFRKGAVILDRETLLKGIRYFIVLEGSVRVLYDGNELGTMQRGDSFGEEYITHANLPFNHTVIADGGNVNVSKLAFFTKHAMQLILGGENLSEKLDYNNKMAALRKIYILRHLSEKQIDMLIKALKTLRYKLNDTIFNEGEIGDMLYIIKSGEVAIIKNGVKIRTLGKHDYFGERALLYDEQRSASVVSNATYVDLWVVEKPVFMELMEPTMLQHLEKRIKMQDSKVQFHELKVIKTIGHGKDLGTFGTVKLVDHEPTGVRFALKCVSRKCIRALKQQKHIKLEREIMAQNDHPFIIQLVKTFKDESNVYFLTELITGGELYDAIRKIGLLSRPQAQFYIASIVLAFEYLHERQIAYRDLKPENILLDEQGYIKLIDFGCAKKIKGRAYTLIGTPHYMAPEIILGKGYGCLADIWSFGVCLYEFICGPLPFGNDARDQIEIFRDILKGNLVFPEYVKDQEAINIIKRLLCRVPEVRLGSSINGFKDIKEHSYFRDFDWDKLSGRALQPPFVPQGETYNEDEAQESAQSANETDESEHAGDDWEKDF</sequence>
<dbReference type="CDD" id="cd05572">
    <property type="entry name" value="STKc_cGK"/>
    <property type="match status" value="1"/>
</dbReference>
<comment type="catalytic activity">
    <reaction evidence="20">
        <text>L-threonyl-[protein] + ATP = O-phospho-L-threonyl-[protein] + ADP + H(+)</text>
        <dbReference type="Rhea" id="RHEA:46608"/>
        <dbReference type="Rhea" id="RHEA-COMP:11060"/>
        <dbReference type="Rhea" id="RHEA-COMP:11605"/>
        <dbReference type="ChEBI" id="CHEBI:15378"/>
        <dbReference type="ChEBI" id="CHEBI:30013"/>
        <dbReference type="ChEBI" id="CHEBI:30616"/>
        <dbReference type="ChEBI" id="CHEBI:61977"/>
        <dbReference type="ChEBI" id="CHEBI:456216"/>
        <dbReference type="EC" id="2.7.11.12"/>
    </reaction>
</comment>
<evidence type="ECO:0000256" key="15">
    <source>
        <dbReference type="ARBA" id="ARBA00022840"/>
    </source>
</evidence>
<dbReference type="InterPro" id="IPR014710">
    <property type="entry name" value="RmlC-like_jellyroll"/>
</dbReference>
<keyword evidence="15" id="KW-0067">ATP-binding</keyword>